<dbReference type="PROSITE" id="PS51257">
    <property type="entry name" value="PROKAR_LIPOPROTEIN"/>
    <property type="match status" value="1"/>
</dbReference>
<evidence type="ECO:0000259" key="1">
    <source>
        <dbReference type="Pfam" id="PF09370"/>
    </source>
</evidence>
<dbReference type="InterPro" id="IPR051353">
    <property type="entry name" value="Tobamovirus_resist_UPF0261"/>
</dbReference>
<evidence type="ECO:0000313" key="2">
    <source>
        <dbReference type="EMBL" id="QXT63720.1"/>
    </source>
</evidence>
<dbReference type="RefSeq" id="WP_219083647.1">
    <property type="nucleotide sequence ID" value="NZ_CP079216.1"/>
</dbReference>
<dbReference type="EMBL" id="CP079216">
    <property type="protein sequence ID" value="QXT63720.1"/>
    <property type="molecule type" value="Genomic_DNA"/>
</dbReference>
<dbReference type="PANTHER" id="PTHR31862:SF1">
    <property type="entry name" value="UPF0261 DOMAIN PROTEIN (AFU_ORTHOLOGUE AFUA_1G10120)"/>
    <property type="match status" value="1"/>
</dbReference>
<name>A0ABX8SMW0_9ACTN</name>
<proteinExistence type="predicted"/>
<dbReference type="GO" id="GO:0016787">
    <property type="term" value="F:hydrolase activity"/>
    <property type="evidence" value="ECO:0007669"/>
    <property type="project" value="UniProtKB-KW"/>
</dbReference>
<dbReference type="InterPro" id="IPR009215">
    <property type="entry name" value="TIM-br_IGPS-like"/>
</dbReference>
<protein>
    <submittedName>
        <fullName evidence="2">Phosphoenolpyruvate hydrolase family protein</fullName>
    </submittedName>
</protein>
<reference evidence="2 3" key="1">
    <citation type="submission" date="2021-07" db="EMBL/GenBank/DDBJ databases">
        <title>complete genome sequencing of Tessaracoccus sp.J1M15.</title>
        <authorList>
            <person name="Bae J.-W."/>
            <person name="Kim D.-y."/>
        </authorList>
    </citation>
    <scope>NUCLEOTIDE SEQUENCE [LARGE SCALE GENOMIC DNA]</scope>
    <source>
        <strain evidence="2 3">J1M15</strain>
    </source>
</reference>
<keyword evidence="2" id="KW-0378">Hydrolase</keyword>
<accession>A0ABX8SMW0</accession>
<evidence type="ECO:0000313" key="3">
    <source>
        <dbReference type="Proteomes" id="UP000824504"/>
    </source>
</evidence>
<keyword evidence="3" id="KW-1185">Reference proteome</keyword>
<dbReference type="PANTHER" id="PTHR31862">
    <property type="entry name" value="UPF0261 DOMAIN PROTEIN (AFU_ORTHOLOGUE AFUA_1G10120)"/>
    <property type="match status" value="1"/>
</dbReference>
<dbReference type="Proteomes" id="UP000824504">
    <property type="component" value="Chromosome"/>
</dbReference>
<feature type="domain" description="TIM-barrel" evidence="1">
    <location>
        <begin position="11"/>
        <end position="272"/>
    </location>
</feature>
<sequence>MIRTDWTRESILTHLRSEISAGNAILGAGCSAGLIAKCAEAGGADFILVYSTGRSRLMGLPTSDLGNSNEETLGMLPELDNVVEHTPIVGGIEFADPRFLKYDRLLDKFEAAGFNGLINMPTQADRPNWVRTRSAVGLGLEREAEGFKRANERGFLTLGYALDDDHTRLLVDAGVDILVPHAGWTAGGLVGASSDSSRGLQEGAAFVQRQLEIGRAINPDILVFAHGGPFAEPEQTRYLYENTDAQGFIGASSIERLPVERAVMGVVSGFKAQRLVTR</sequence>
<dbReference type="Pfam" id="PF09370">
    <property type="entry name" value="PEP_hydrolase"/>
    <property type="match status" value="1"/>
</dbReference>
<gene>
    <name evidence="2" type="ORF">KDB89_04375</name>
</gene>
<organism evidence="2 3">
    <name type="scientific">Tessaracoccus palaemonis</name>
    <dbReference type="NCBI Taxonomy" id="2829499"/>
    <lineage>
        <taxon>Bacteria</taxon>
        <taxon>Bacillati</taxon>
        <taxon>Actinomycetota</taxon>
        <taxon>Actinomycetes</taxon>
        <taxon>Propionibacteriales</taxon>
        <taxon>Propionibacteriaceae</taxon>
        <taxon>Tessaracoccus</taxon>
    </lineage>
</organism>
<dbReference type="PIRSF" id="PIRSF034452">
    <property type="entry name" value="TIM-br_sig_trnsd"/>
    <property type="match status" value="1"/>
</dbReference>